<dbReference type="GO" id="GO:0005886">
    <property type="term" value="C:plasma membrane"/>
    <property type="evidence" value="ECO:0007669"/>
    <property type="project" value="TreeGrafter"/>
</dbReference>
<dbReference type="Proteomes" id="UP001309299">
    <property type="component" value="Unassembled WGS sequence"/>
</dbReference>
<evidence type="ECO:0000313" key="5">
    <source>
        <dbReference type="Proteomes" id="UP000259211"/>
    </source>
</evidence>
<reference evidence="4 5" key="1">
    <citation type="submission" date="2017-07" db="EMBL/GenBank/DDBJ databases">
        <authorList>
            <person name="Sun Z.S."/>
            <person name="Albrecht U."/>
            <person name="Echele G."/>
            <person name="Lee C.C."/>
        </authorList>
    </citation>
    <scope>NUCLEOTIDE SEQUENCE [LARGE SCALE GENOMIC DNA]</scope>
    <source>
        <strain evidence="4 5">P16-029</strain>
    </source>
</reference>
<dbReference type="EMBL" id="NOWI01000004">
    <property type="protein sequence ID" value="RFT44942.1"/>
    <property type="molecule type" value="Genomic_DNA"/>
</dbReference>
<sequence>MTQPNHPQQPDYFGGPEWPSESHAQGGFDQFGQPVTAHPYQAPDPYSNHSDPSGEDHRRPHVDFGRAVKLFFKNYAVFNGRASRSEYWWIFLFSILVEMILNAINFAMDGTPNDPARLYAVLSTIWFLGTLIPSIAIGVRRLHDTNHTGWWLLISLIPVIGWIWVLVYLVQDSDENAWQSYDKEPLPVTE</sequence>
<feature type="transmembrane region" description="Helical" evidence="2">
    <location>
        <begin position="87"/>
        <end position="106"/>
    </location>
</feature>
<dbReference type="AlphaFoldDB" id="A0A3E2DHX2"/>
<proteinExistence type="predicted"/>
<keyword evidence="2" id="KW-1133">Transmembrane helix</keyword>
<dbReference type="EMBL" id="JBAKUA010000015">
    <property type="protein sequence ID" value="MEH1547317.1"/>
    <property type="molecule type" value="Genomic_DNA"/>
</dbReference>
<evidence type="ECO:0000256" key="2">
    <source>
        <dbReference type="SAM" id="Phobius"/>
    </source>
</evidence>
<name>A0A3E2DHX2_9ACTN</name>
<feature type="transmembrane region" description="Helical" evidence="2">
    <location>
        <begin position="118"/>
        <end position="138"/>
    </location>
</feature>
<evidence type="ECO:0000313" key="3">
    <source>
        <dbReference type="EMBL" id="MEH1547317.1"/>
    </source>
</evidence>
<feature type="transmembrane region" description="Helical" evidence="2">
    <location>
        <begin position="150"/>
        <end position="170"/>
    </location>
</feature>
<reference evidence="3" key="2">
    <citation type="submission" date="2024-02" db="EMBL/GenBank/DDBJ databases">
        <title>Bacterial skin colonization with Propionibacterium avidum as a risk factor for Periprosthetic Joint Infections - a single-center prospective study.</title>
        <authorList>
            <person name="Achermann Y."/>
        </authorList>
    </citation>
    <scope>NUCLEOTIDE SEQUENCE</scope>
    <source>
        <strain evidence="3">PAVI-2017310195</strain>
    </source>
</reference>
<gene>
    <name evidence="4" type="ORF">CHT91_05700</name>
    <name evidence="3" type="ORF">V7F78_09930</name>
</gene>
<dbReference type="Proteomes" id="UP000259211">
    <property type="component" value="Unassembled WGS sequence"/>
</dbReference>
<feature type="region of interest" description="Disordered" evidence="1">
    <location>
        <begin position="1"/>
        <end position="58"/>
    </location>
</feature>
<comment type="caution">
    <text evidence="4">The sequence shown here is derived from an EMBL/GenBank/DDBJ whole genome shotgun (WGS) entry which is preliminary data.</text>
</comment>
<evidence type="ECO:0000313" key="4">
    <source>
        <dbReference type="EMBL" id="RFT44942.1"/>
    </source>
</evidence>
<organism evidence="4 5">
    <name type="scientific">Cutibacterium avidum</name>
    <dbReference type="NCBI Taxonomy" id="33010"/>
    <lineage>
        <taxon>Bacteria</taxon>
        <taxon>Bacillati</taxon>
        <taxon>Actinomycetota</taxon>
        <taxon>Actinomycetes</taxon>
        <taxon>Propionibacteriales</taxon>
        <taxon>Propionibacteriaceae</taxon>
        <taxon>Cutibacterium</taxon>
    </lineage>
</organism>
<dbReference type="Pfam" id="PF05656">
    <property type="entry name" value="DUF805"/>
    <property type="match status" value="1"/>
</dbReference>
<dbReference type="PANTHER" id="PTHR34980">
    <property type="entry name" value="INNER MEMBRANE PROTEIN-RELATED-RELATED"/>
    <property type="match status" value="1"/>
</dbReference>
<keyword evidence="2" id="KW-0472">Membrane</keyword>
<protein>
    <submittedName>
        <fullName evidence="4">DUF805 domain-containing protein</fullName>
    </submittedName>
</protein>
<dbReference type="InterPro" id="IPR008523">
    <property type="entry name" value="DUF805"/>
</dbReference>
<dbReference type="PANTHER" id="PTHR34980:SF2">
    <property type="entry name" value="INNER MEMBRANE PROTEIN YHAH-RELATED"/>
    <property type="match status" value="1"/>
</dbReference>
<evidence type="ECO:0000256" key="1">
    <source>
        <dbReference type="SAM" id="MobiDB-lite"/>
    </source>
</evidence>
<keyword evidence="2" id="KW-0812">Transmembrane</keyword>
<accession>A0A3E2DHX2</accession>
<dbReference type="RefSeq" id="WP_004810996.1">
    <property type="nucleotide sequence ID" value="NZ_AP024308.1"/>
</dbReference>